<organism evidence="1 2">
    <name type="scientific">Novosphingobium barchaimii LL02</name>
    <dbReference type="NCBI Taxonomy" id="1114963"/>
    <lineage>
        <taxon>Bacteria</taxon>
        <taxon>Pseudomonadati</taxon>
        <taxon>Pseudomonadota</taxon>
        <taxon>Alphaproteobacteria</taxon>
        <taxon>Sphingomonadales</taxon>
        <taxon>Sphingomonadaceae</taxon>
        <taxon>Novosphingobium</taxon>
    </lineage>
</organism>
<dbReference type="EMBL" id="JACU01000010">
    <property type="protein sequence ID" value="KMS51804.1"/>
    <property type="molecule type" value="Genomic_DNA"/>
</dbReference>
<comment type="caution">
    <text evidence="1">The sequence shown here is derived from an EMBL/GenBank/DDBJ whole genome shotgun (WGS) entry which is preliminary data.</text>
</comment>
<dbReference type="AlphaFoldDB" id="A0A0J7XJH1"/>
<reference evidence="1 2" key="1">
    <citation type="journal article" date="2015" name="G3 (Bethesda)">
        <title>Insights into Ongoing Evolution of the Hexachlorocyclohexane Catabolic Pathway from Comparative Genomics of Ten Sphingomonadaceae Strains.</title>
        <authorList>
            <person name="Pearce S.L."/>
            <person name="Oakeshott J.G."/>
            <person name="Pandey G."/>
        </authorList>
    </citation>
    <scope>NUCLEOTIDE SEQUENCE [LARGE SCALE GENOMIC DNA]</scope>
    <source>
        <strain evidence="1 2">LL02</strain>
    </source>
</reference>
<proteinExistence type="predicted"/>
<dbReference type="Proteomes" id="UP000052268">
    <property type="component" value="Unassembled WGS sequence"/>
</dbReference>
<evidence type="ECO:0000313" key="2">
    <source>
        <dbReference type="Proteomes" id="UP000052268"/>
    </source>
</evidence>
<dbReference type="PATRIC" id="fig|1114963.3.peg.3975"/>
<gene>
    <name evidence="1" type="ORF">V474_01845</name>
</gene>
<sequence>MDVVRRKGSITYADVVLSVRERCPEPEHPIYREKPRDLGRRLETLRFFTAPRGYPDMTCVVFNAGPCPSPDAYEDPGSEAAKVAAFDWSAVEEELALQCDDWRREAMSVVHLR</sequence>
<accession>A0A0J7XJH1</accession>
<keyword evidence="2" id="KW-1185">Reference proteome</keyword>
<name>A0A0J7XJH1_9SPHN</name>
<evidence type="ECO:0000313" key="1">
    <source>
        <dbReference type="EMBL" id="KMS51804.1"/>
    </source>
</evidence>
<protein>
    <submittedName>
        <fullName evidence="1">Uncharacterized protein</fullName>
    </submittedName>
</protein>